<dbReference type="EMBL" id="KN818340">
    <property type="protein sequence ID" value="KIL58366.1"/>
    <property type="molecule type" value="Genomic_DNA"/>
</dbReference>
<keyword evidence="2" id="KW-1185">Reference proteome</keyword>
<dbReference type="InParanoid" id="A0A0C2WNU4"/>
<reference evidence="1 2" key="1">
    <citation type="submission" date="2014-04" db="EMBL/GenBank/DDBJ databases">
        <title>Evolutionary Origins and Diversification of the Mycorrhizal Mutualists.</title>
        <authorList>
            <consortium name="DOE Joint Genome Institute"/>
            <consortium name="Mycorrhizal Genomics Consortium"/>
            <person name="Kohler A."/>
            <person name="Kuo A."/>
            <person name="Nagy L.G."/>
            <person name="Floudas D."/>
            <person name="Copeland A."/>
            <person name="Barry K.W."/>
            <person name="Cichocki N."/>
            <person name="Veneault-Fourrey C."/>
            <person name="LaButti K."/>
            <person name="Lindquist E.A."/>
            <person name="Lipzen A."/>
            <person name="Lundell T."/>
            <person name="Morin E."/>
            <person name="Murat C."/>
            <person name="Riley R."/>
            <person name="Ohm R."/>
            <person name="Sun H."/>
            <person name="Tunlid A."/>
            <person name="Henrissat B."/>
            <person name="Grigoriev I.V."/>
            <person name="Hibbett D.S."/>
            <person name="Martin F."/>
        </authorList>
    </citation>
    <scope>NUCLEOTIDE SEQUENCE [LARGE SCALE GENOMIC DNA]</scope>
    <source>
        <strain evidence="1 2">Koide BX008</strain>
    </source>
</reference>
<dbReference type="Proteomes" id="UP000054549">
    <property type="component" value="Unassembled WGS sequence"/>
</dbReference>
<accession>A0A0C2WNU4</accession>
<dbReference type="InterPro" id="IPR032675">
    <property type="entry name" value="LRR_dom_sf"/>
</dbReference>
<sequence length="449" mass="51950">MKWQTLAPEMIFEILSKFLPGLTLHVFEPRYFPWYLGHICSSWRMMFKSSPQFWSAFVIDWDGAGRCSERALLLTEMCIQQSQTHPLTFRFRVDDFESSHCHKLLKALMAQSTRWLNAYFYLPRSEASFLYAVKTQLPILRAFRLTTYPDFDDIDLQQFGDLFEDAPHVRRVRIVNYPAWKVNWSSITTLHLECTDKVQPELLVNFLQTIDHLEELYLSTPEGFESESSGSPPRIALPFLRCLGISTIGNLLFETPALEELYIRTLSGISLSTEHYDWPPKFVGLSNHLKHIVLLLTSIDMAVIIFQHLPDTQDIDFYITNLTVLKILPLCPSARHLETMTVVVLFYTASDLREVLDIIGSWRMHSNAGTGFGRFEGLKRFTLKLHHDKDPMDCTQEYLDRFESEFTSLFSERGVQSSINQVRILDEDAVAVPPFDMFGGQEADFLPNY</sequence>
<dbReference type="STRING" id="946122.A0A0C2WNU4"/>
<proteinExistence type="predicted"/>
<dbReference type="AlphaFoldDB" id="A0A0C2WNU4"/>
<evidence type="ECO:0000313" key="1">
    <source>
        <dbReference type="EMBL" id="KIL58366.1"/>
    </source>
</evidence>
<dbReference type="SUPFAM" id="SSF52047">
    <property type="entry name" value="RNI-like"/>
    <property type="match status" value="1"/>
</dbReference>
<name>A0A0C2WNU4_AMAMK</name>
<evidence type="ECO:0000313" key="2">
    <source>
        <dbReference type="Proteomes" id="UP000054549"/>
    </source>
</evidence>
<organism evidence="1 2">
    <name type="scientific">Amanita muscaria (strain Koide BX008)</name>
    <dbReference type="NCBI Taxonomy" id="946122"/>
    <lineage>
        <taxon>Eukaryota</taxon>
        <taxon>Fungi</taxon>
        <taxon>Dikarya</taxon>
        <taxon>Basidiomycota</taxon>
        <taxon>Agaricomycotina</taxon>
        <taxon>Agaricomycetes</taxon>
        <taxon>Agaricomycetidae</taxon>
        <taxon>Agaricales</taxon>
        <taxon>Pluteineae</taxon>
        <taxon>Amanitaceae</taxon>
        <taxon>Amanita</taxon>
    </lineage>
</organism>
<gene>
    <name evidence="1" type="ORF">M378DRAFT_15616</name>
</gene>
<dbReference type="HOGENOM" id="CLU_049746_0_0_1"/>
<dbReference type="Gene3D" id="3.80.10.10">
    <property type="entry name" value="Ribonuclease Inhibitor"/>
    <property type="match status" value="1"/>
</dbReference>
<evidence type="ECO:0008006" key="3">
    <source>
        <dbReference type="Google" id="ProtNLM"/>
    </source>
</evidence>
<protein>
    <recommendedName>
        <fullName evidence="3">F-box domain-containing protein</fullName>
    </recommendedName>
</protein>